<reference evidence="2" key="1">
    <citation type="submission" date="2019-06" db="EMBL/GenBank/DDBJ databases">
        <title>Draft genome sequence of the griseofulvin-producing fungus Xylaria cubensis strain G536.</title>
        <authorList>
            <person name="Mead M.E."/>
            <person name="Raja H.A."/>
            <person name="Steenwyk J.L."/>
            <person name="Knowles S.L."/>
            <person name="Oberlies N.H."/>
            <person name="Rokas A."/>
        </authorList>
    </citation>
    <scope>NUCLEOTIDE SEQUENCE [LARGE SCALE GENOMIC DNA]</scope>
    <source>
        <strain evidence="2">G536</strain>
    </source>
</reference>
<dbReference type="AlphaFoldDB" id="A0A553HXP1"/>
<gene>
    <name evidence="1" type="ORF">FHL15_006389</name>
</gene>
<protein>
    <submittedName>
        <fullName evidence="1">Uncharacterized protein</fullName>
    </submittedName>
</protein>
<evidence type="ECO:0000313" key="2">
    <source>
        <dbReference type="Proteomes" id="UP000319160"/>
    </source>
</evidence>
<dbReference type="OrthoDB" id="4728023at2759"/>
<organism evidence="1 2">
    <name type="scientific">Xylaria flabelliformis</name>
    <dbReference type="NCBI Taxonomy" id="2512241"/>
    <lineage>
        <taxon>Eukaryota</taxon>
        <taxon>Fungi</taxon>
        <taxon>Dikarya</taxon>
        <taxon>Ascomycota</taxon>
        <taxon>Pezizomycotina</taxon>
        <taxon>Sordariomycetes</taxon>
        <taxon>Xylariomycetidae</taxon>
        <taxon>Xylariales</taxon>
        <taxon>Xylariaceae</taxon>
        <taxon>Xylaria</taxon>
    </lineage>
</organism>
<dbReference type="EMBL" id="VFLP01000034">
    <property type="protein sequence ID" value="TRX92715.1"/>
    <property type="molecule type" value="Genomic_DNA"/>
</dbReference>
<keyword evidence="2" id="KW-1185">Reference proteome</keyword>
<name>A0A553HXP1_9PEZI</name>
<sequence length="83" mass="9436">MKDKKVQENSEDYWAFKFGPRTRRADTWDLYLSREEDMAIAVAPNQSPGDATYLANLRLGKLGFRGRLLRKAGALSSGYVLRP</sequence>
<proteinExistence type="predicted"/>
<accession>A0A553HXP1</accession>
<comment type="caution">
    <text evidence="1">The sequence shown here is derived from an EMBL/GenBank/DDBJ whole genome shotgun (WGS) entry which is preliminary data.</text>
</comment>
<evidence type="ECO:0000313" key="1">
    <source>
        <dbReference type="EMBL" id="TRX92715.1"/>
    </source>
</evidence>
<dbReference type="Proteomes" id="UP000319160">
    <property type="component" value="Unassembled WGS sequence"/>
</dbReference>